<comment type="similarity">
    <text evidence="2">Belongs to the peptidase C26 family.</text>
</comment>
<proteinExistence type="inferred from homology"/>
<dbReference type="Pfam" id="PF00117">
    <property type="entry name" value="GATase"/>
    <property type="match status" value="1"/>
</dbReference>
<evidence type="ECO:0000256" key="1">
    <source>
        <dbReference type="ARBA" id="ARBA00005179"/>
    </source>
</evidence>
<organism evidence="4">
    <name type="scientific">Sesamum radiatum</name>
    <name type="common">Black benniseed</name>
    <dbReference type="NCBI Taxonomy" id="300843"/>
    <lineage>
        <taxon>Eukaryota</taxon>
        <taxon>Viridiplantae</taxon>
        <taxon>Streptophyta</taxon>
        <taxon>Embryophyta</taxon>
        <taxon>Tracheophyta</taxon>
        <taxon>Spermatophyta</taxon>
        <taxon>Magnoliopsida</taxon>
        <taxon>eudicotyledons</taxon>
        <taxon>Gunneridae</taxon>
        <taxon>Pentapetalae</taxon>
        <taxon>asterids</taxon>
        <taxon>lamiids</taxon>
        <taxon>Lamiales</taxon>
        <taxon>Pedaliaceae</taxon>
        <taxon>Sesamum</taxon>
    </lineage>
</organism>
<dbReference type="SUPFAM" id="SSF52317">
    <property type="entry name" value="Class I glutamine amidotransferase-like"/>
    <property type="match status" value="1"/>
</dbReference>
<dbReference type="InterPro" id="IPR029062">
    <property type="entry name" value="Class_I_gatase-like"/>
</dbReference>
<comment type="pathway">
    <text evidence="1">Secondary metabolite biosynthesis.</text>
</comment>
<name>A0AAW2MTZ7_SESRA</name>
<evidence type="ECO:0000256" key="2">
    <source>
        <dbReference type="ARBA" id="ARBA00011083"/>
    </source>
</evidence>
<evidence type="ECO:0000259" key="3">
    <source>
        <dbReference type="Pfam" id="PF00117"/>
    </source>
</evidence>
<feature type="domain" description="Glutamine amidotransferase" evidence="3">
    <location>
        <begin position="58"/>
        <end position="143"/>
    </location>
</feature>
<dbReference type="EMBL" id="JACGWJ010000021">
    <property type="protein sequence ID" value="KAL0335039.1"/>
    <property type="molecule type" value="Genomic_DNA"/>
</dbReference>
<comment type="caution">
    <text evidence="4">The sequence shown here is derived from an EMBL/GenBank/DDBJ whole genome shotgun (WGS) entry which is preliminary data.</text>
</comment>
<protein>
    <submittedName>
        <fullName evidence="4">Gamma-glutamyl peptidase 2</fullName>
    </submittedName>
</protein>
<reference evidence="4" key="1">
    <citation type="submission" date="2020-06" db="EMBL/GenBank/DDBJ databases">
        <authorList>
            <person name="Li T."/>
            <person name="Hu X."/>
            <person name="Zhang T."/>
            <person name="Song X."/>
            <person name="Zhang H."/>
            <person name="Dai N."/>
            <person name="Sheng W."/>
            <person name="Hou X."/>
            <person name="Wei L."/>
        </authorList>
    </citation>
    <scope>NUCLEOTIDE SEQUENCE</scope>
    <source>
        <strain evidence="4">G02</strain>
        <tissue evidence="4">Leaf</tissue>
    </source>
</reference>
<reference evidence="4" key="2">
    <citation type="journal article" date="2024" name="Plant">
        <title>Genomic evolution and insights into agronomic trait innovations of Sesamum species.</title>
        <authorList>
            <person name="Miao H."/>
            <person name="Wang L."/>
            <person name="Qu L."/>
            <person name="Liu H."/>
            <person name="Sun Y."/>
            <person name="Le M."/>
            <person name="Wang Q."/>
            <person name="Wei S."/>
            <person name="Zheng Y."/>
            <person name="Lin W."/>
            <person name="Duan Y."/>
            <person name="Cao H."/>
            <person name="Xiong S."/>
            <person name="Wang X."/>
            <person name="Wei L."/>
            <person name="Li C."/>
            <person name="Ma Q."/>
            <person name="Ju M."/>
            <person name="Zhao R."/>
            <person name="Li G."/>
            <person name="Mu C."/>
            <person name="Tian Q."/>
            <person name="Mei H."/>
            <person name="Zhang T."/>
            <person name="Gao T."/>
            <person name="Zhang H."/>
        </authorList>
    </citation>
    <scope>NUCLEOTIDE SEQUENCE</scope>
    <source>
        <strain evidence="4">G02</strain>
    </source>
</reference>
<dbReference type="InterPro" id="IPR017926">
    <property type="entry name" value="GATASE"/>
</dbReference>
<dbReference type="Gene3D" id="3.40.50.880">
    <property type="match status" value="1"/>
</dbReference>
<gene>
    <name evidence="4" type="ORF">Sradi_4715800</name>
</gene>
<dbReference type="PANTHER" id="PTHR42695">
    <property type="entry name" value="GLUTAMINE AMIDOTRANSFERASE YLR126C-RELATED"/>
    <property type="match status" value="1"/>
</dbReference>
<sequence>MNSVQLSATFVDVEMLHIVYVNNSSKRPTVSTRVCFVPLAHITRKETRLRNESVTKAYQILGRALGGKVGRASAGWDIGITKVHLTPSQIFTTLKMPTSLSVIECHRDELWELPPKAEVLAWSDKTGIEMFRCSDHIMGIQGHLSTQRTSCYT</sequence>
<dbReference type="PANTHER" id="PTHR42695:SF13">
    <property type="entry name" value="GLUTAMINE AMIDOTRANSFERASE CLASS-I FAMILY PROTEIN, EXPRESSED"/>
    <property type="match status" value="1"/>
</dbReference>
<accession>A0AAW2MTZ7</accession>
<evidence type="ECO:0000313" key="4">
    <source>
        <dbReference type="EMBL" id="KAL0335039.1"/>
    </source>
</evidence>
<dbReference type="InterPro" id="IPR044992">
    <property type="entry name" value="ChyE-like"/>
</dbReference>
<dbReference type="GO" id="GO:0005829">
    <property type="term" value="C:cytosol"/>
    <property type="evidence" value="ECO:0007669"/>
    <property type="project" value="TreeGrafter"/>
</dbReference>
<dbReference type="AlphaFoldDB" id="A0AAW2MTZ7"/>